<gene>
    <name evidence="1" type="ORF">NTJ_15972</name>
</gene>
<dbReference type="Proteomes" id="UP001307889">
    <property type="component" value="Chromosome 15"/>
</dbReference>
<protein>
    <submittedName>
        <fullName evidence="1">Uncharacterized protein</fullName>
    </submittedName>
</protein>
<name>A0ABN7BFJ8_9HEMI</name>
<reference evidence="1 2" key="1">
    <citation type="submission" date="2023-09" db="EMBL/GenBank/DDBJ databases">
        <title>Nesidiocoris tenuis whole genome shotgun sequence.</title>
        <authorList>
            <person name="Shibata T."/>
            <person name="Shimoda M."/>
            <person name="Kobayashi T."/>
            <person name="Uehara T."/>
        </authorList>
    </citation>
    <scope>NUCLEOTIDE SEQUENCE [LARGE SCALE GENOMIC DNA]</scope>
    <source>
        <strain evidence="1 2">Japan</strain>
    </source>
</reference>
<evidence type="ECO:0000313" key="1">
    <source>
        <dbReference type="EMBL" id="BET03154.1"/>
    </source>
</evidence>
<sequence>MLETRGAKEIPEGTSASKCFVKRLSHPNPWGRYSANGTFELSREAPLMTALCDLNDRKDYSLNNLPATWIWRKSPRGWQHR</sequence>
<accession>A0ABN7BFJ8</accession>
<proteinExistence type="predicted"/>
<evidence type="ECO:0000313" key="2">
    <source>
        <dbReference type="Proteomes" id="UP001307889"/>
    </source>
</evidence>
<keyword evidence="2" id="KW-1185">Reference proteome</keyword>
<organism evidence="1 2">
    <name type="scientific">Nesidiocoris tenuis</name>
    <dbReference type="NCBI Taxonomy" id="355587"/>
    <lineage>
        <taxon>Eukaryota</taxon>
        <taxon>Metazoa</taxon>
        <taxon>Ecdysozoa</taxon>
        <taxon>Arthropoda</taxon>
        <taxon>Hexapoda</taxon>
        <taxon>Insecta</taxon>
        <taxon>Pterygota</taxon>
        <taxon>Neoptera</taxon>
        <taxon>Paraneoptera</taxon>
        <taxon>Hemiptera</taxon>
        <taxon>Heteroptera</taxon>
        <taxon>Panheteroptera</taxon>
        <taxon>Cimicomorpha</taxon>
        <taxon>Miridae</taxon>
        <taxon>Dicyphina</taxon>
        <taxon>Nesidiocoris</taxon>
    </lineage>
</organism>
<dbReference type="EMBL" id="AP028923">
    <property type="protein sequence ID" value="BET03154.1"/>
    <property type="molecule type" value="Genomic_DNA"/>
</dbReference>